<gene>
    <name evidence="1" type="ORF">DRF68_20040</name>
</gene>
<organism evidence="1 2">
    <name type="scientific">Candidatus Chryseobacterium massiliense</name>
    <dbReference type="NCBI Taxonomy" id="204089"/>
    <lineage>
        <taxon>Bacteria</taxon>
        <taxon>Pseudomonadati</taxon>
        <taxon>Bacteroidota</taxon>
        <taxon>Flavobacteriia</taxon>
        <taxon>Flavobacteriales</taxon>
        <taxon>Weeksellaceae</taxon>
        <taxon>Chryseobacterium group</taxon>
        <taxon>Chryseobacterium</taxon>
    </lineage>
</organism>
<comment type="caution">
    <text evidence="1">The sequence shown here is derived from an EMBL/GenBank/DDBJ whole genome shotgun (WGS) entry which is preliminary data.</text>
</comment>
<dbReference type="AlphaFoldDB" id="A0A3D9AGZ8"/>
<keyword evidence="2" id="KW-1185">Reference proteome</keyword>
<dbReference type="InterPro" id="IPR034660">
    <property type="entry name" value="DinB/YfiT-like"/>
</dbReference>
<dbReference type="Gene3D" id="1.20.120.450">
    <property type="entry name" value="dinb family like domain"/>
    <property type="match status" value="1"/>
</dbReference>
<dbReference type="Proteomes" id="UP000256924">
    <property type="component" value="Unassembled WGS sequence"/>
</dbReference>
<sequence>MMNKLPKYLNDLEEKISKHTISNPEISKSTVGWQIEHILLTINAIIENIEKSDPQNYKWSFKLSKIMVFALNKIPRGRAKSPKVVTPGHYDEQTLEQHLQFTKTKIRQMENLDPNKYFNHPFFGDLKLKKAIKFLEIHTNHHLEIINDILKSKNI</sequence>
<name>A0A3D9AGZ8_9FLAO</name>
<evidence type="ECO:0000313" key="1">
    <source>
        <dbReference type="EMBL" id="REC40451.1"/>
    </source>
</evidence>
<proteinExistence type="predicted"/>
<dbReference type="RefSeq" id="WP_116100094.1">
    <property type="nucleotide sequence ID" value="NZ_QNVU01000075.1"/>
</dbReference>
<dbReference type="EMBL" id="QNVU01000075">
    <property type="protein sequence ID" value="REC40451.1"/>
    <property type="molecule type" value="Genomic_DNA"/>
</dbReference>
<accession>A0A3D9AGZ8</accession>
<evidence type="ECO:0000313" key="2">
    <source>
        <dbReference type="Proteomes" id="UP000256924"/>
    </source>
</evidence>
<dbReference type="SUPFAM" id="SSF109854">
    <property type="entry name" value="DinB/YfiT-like putative metalloenzymes"/>
    <property type="match status" value="1"/>
</dbReference>
<reference evidence="1 2" key="1">
    <citation type="journal article" date="2004" name="Emerg. Infect. Dis.">
        <title>Amoebae-resisting bacteria isolated from human nasal swabs by amoebal coculture.</title>
        <authorList>
            <person name="Greub G."/>
            <person name="La Scola B."/>
            <person name="Raoult D."/>
        </authorList>
    </citation>
    <scope>NUCLEOTIDE SEQUENCE [LARGE SCALE GENOMIC DNA]</scope>
    <source>
        <strain evidence="1 2">CCUG 51329</strain>
    </source>
</reference>
<protein>
    <submittedName>
        <fullName evidence="1">DUF1569 domain-containing protein</fullName>
    </submittedName>
</protein>